<reference evidence="1 2" key="1">
    <citation type="submission" date="2020-08" db="EMBL/GenBank/DDBJ databases">
        <title>Genomic Encyclopedia of Type Strains, Phase IV (KMG-IV): sequencing the most valuable type-strain genomes for metagenomic binning, comparative biology and taxonomic classification.</title>
        <authorList>
            <person name="Goeker M."/>
        </authorList>
    </citation>
    <scope>NUCLEOTIDE SEQUENCE [LARGE SCALE GENOMIC DNA]</scope>
    <source>
        <strain evidence="1 2">DSM 101064</strain>
    </source>
</reference>
<dbReference type="SUPFAM" id="SSF53254">
    <property type="entry name" value="Phosphoglycerate mutase-like"/>
    <property type="match status" value="1"/>
</dbReference>
<evidence type="ECO:0000313" key="2">
    <source>
        <dbReference type="Proteomes" id="UP000535415"/>
    </source>
</evidence>
<organism evidence="1 2">
    <name type="scientific">Yoonia ponticola</name>
    <dbReference type="NCBI Taxonomy" id="1524255"/>
    <lineage>
        <taxon>Bacteria</taxon>
        <taxon>Pseudomonadati</taxon>
        <taxon>Pseudomonadota</taxon>
        <taxon>Alphaproteobacteria</taxon>
        <taxon>Rhodobacterales</taxon>
        <taxon>Paracoccaceae</taxon>
        <taxon>Yoonia</taxon>
    </lineage>
</organism>
<dbReference type="Proteomes" id="UP000535415">
    <property type="component" value="Unassembled WGS sequence"/>
</dbReference>
<dbReference type="SMART" id="SM00855">
    <property type="entry name" value="PGAM"/>
    <property type="match status" value="1"/>
</dbReference>
<dbReference type="InterPro" id="IPR029033">
    <property type="entry name" value="His_PPase_superfam"/>
</dbReference>
<dbReference type="AlphaFoldDB" id="A0A7W9EXW2"/>
<sequence length="191" mass="21272">MTRFWLVRHGPTHQKTFTGWRDVPADLSDTDALNRLSDYLPMDALLTSSDLQRSVKTADAIAGPRTRLAARKSLREFDFGVWDGMHHSEVAARDPILSRAFWENPGDLAAPHGESWNAVTRRVTDALTNIAQENMNANIVVVGHMGMIMTMIAQCGYTPYAAMGHKIDNLSVTDMRLTLQGWQIGTINHLA</sequence>
<comment type="caution">
    <text evidence="1">The sequence shown here is derived from an EMBL/GenBank/DDBJ whole genome shotgun (WGS) entry which is preliminary data.</text>
</comment>
<protein>
    <submittedName>
        <fullName evidence="1">Broad specificity phosphatase PhoE</fullName>
    </submittedName>
</protein>
<dbReference type="RefSeq" id="WP_183523902.1">
    <property type="nucleotide sequence ID" value="NZ_JACIJM010000001.1"/>
</dbReference>
<dbReference type="InterPro" id="IPR050275">
    <property type="entry name" value="PGM_Phosphatase"/>
</dbReference>
<dbReference type="Pfam" id="PF00300">
    <property type="entry name" value="His_Phos_1"/>
    <property type="match status" value="1"/>
</dbReference>
<dbReference type="GO" id="GO:0005737">
    <property type="term" value="C:cytoplasm"/>
    <property type="evidence" value="ECO:0007669"/>
    <property type="project" value="TreeGrafter"/>
</dbReference>
<dbReference type="EMBL" id="JACIJM010000001">
    <property type="protein sequence ID" value="MBB5720490.1"/>
    <property type="molecule type" value="Genomic_DNA"/>
</dbReference>
<proteinExistence type="predicted"/>
<dbReference type="PANTHER" id="PTHR48100">
    <property type="entry name" value="BROAD-SPECIFICITY PHOSPHATASE YOR283W-RELATED"/>
    <property type="match status" value="1"/>
</dbReference>
<dbReference type="GO" id="GO:0016791">
    <property type="term" value="F:phosphatase activity"/>
    <property type="evidence" value="ECO:0007669"/>
    <property type="project" value="TreeGrafter"/>
</dbReference>
<evidence type="ECO:0000313" key="1">
    <source>
        <dbReference type="EMBL" id="MBB5720490.1"/>
    </source>
</evidence>
<dbReference type="InterPro" id="IPR013078">
    <property type="entry name" value="His_Pase_superF_clade-1"/>
</dbReference>
<dbReference type="Gene3D" id="3.40.50.1240">
    <property type="entry name" value="Phosphoglycerate mutase-like"/>
    <property type="match status" value="1"/>
</dbReference>
<name>A0A7W9EXW2_9RHOB</name>
<keyword evidence="2" id="KW-1185">Reference proteome</keyword>
<dbReference type="PANTHER" id="PTHR48100:SF1">
    <property type="entry name" value="HISTIDINE PHOSPHATASE FAMILY PROTEIN-RELATED"/>
    <property type="match status" value="1"/>
</dbReference>
<dbReference type="CDD" id="cd07067">
    <property type="entry name" value="HP_PGM_like"/>
    <property type="match status" value="1"/>
</dbReference>
<accession>A0A7W9EXW2</accession>
<gene>
    <name evidence="1" type="ORF">FHS72_000094</name>
</gene>